<sequence>MKNKWLIALMMITVFMIVSCKQNKTAPSKTETPNEDIMESKQEGMEQAREWKGERQEAVDTASSDTAKKDTQKKDSTAKN</sequence>
<name>A0ABT6FUS5_9FLAO</name>
<dbReference type="PROSITE" id="PS51257">
    <property type="entry name" value="PROKAR_LIPOPROTEIN"/>
    <property type="match status" value="1"/>
</dbReference>
<organism evidence="3 4">
    <name type="scientific">Galbibacter pacificus</name>
    <dbReference type="NCBI Taxonomy" id="2996052"/>
    <lineage>
        <taxon>Bacteria</taxon>
        <taxon>Pseudomonadati</taxon>
        <taxon>Bacteroidota</taxon>
        <taxon>Flavobacteriia</taxon>
        <taxon>Flavobacteriales</taxon>
        <taxon>Flavobacteriaceae</taxon>
        <taxon>Galbibacter</taxon>
    </lineage>
</organism>
<reference evidence="3" key="1">
    <citation type="submission" date="2022-11" db="EMBL/GenBank/DDBJ databases">
        <title>High-quality draft genome sequence of Galbibacter sp. strain CMA-7.</title>
        <authorList>
            <person name="Wei L."/>
            <person name="Dong C."/>
            <person name="Shao Z."/>
        </authorList>
    </citation>
    <scope>NUCLEOTIDE SEQUENCE</scope>
    <source>
        <strain evidence="3">CMA-7</strain>
    </source>
</reference>
<comment type="caution">
    <text evidence="3">The sequence shown here is derived from an EMBL/GenBank/DDBJ whole genome shotgun (WGS) entry which is preliminary data.</text>
</comment>
<dbReference type="Proteomes" id="UP001153642">
    <property type="component" value="Unassembled WGS sequence"/>
</dbReference>
<feature type="region of interest" description="Disordered" evidence="1">
    <location>
        <begin position="23"/>
        <end position="80"/>
    </location>
</feature>
<accession>A0ABT6FUS5</accession>
<gene>
    <name evidence="3" type="ORF">OSR52_13335</name>
</gene>
<keyword evidence="4" id="KW-1185">Reference proteome</keyword>
<protein>
    <recommendedName>
        <fullName evidence="5">Lipoprotein</fullName>
    </recommendedName>
</protein>
<evidence type="ECO:0000256" key="2">
    <source>
        <dbReference type="SAM" id="SignalP"/>
    </source>
</evidence>
<evidence type="ECO:0000313" key="3">
    <source>
        <dbReference type="EMBL" id="MDG3586852.1"/>
    </source>
</evidence>
<feature type="compositionally biased region" description="Basic and acidic residues" evidence="1">
    <location>
        <begin position="66"/>
        <end position="80"/>
    </location>
</feature>
<feature type="chain" id="PRO_5045604528" description="Lipoprotein" evidence="2">
    <location>
        <begin position="21"/>
        <end position="80"/>
    </location>
</feature>
<feature type="compositionally biased region" description="Basic and acidic residues" evidence="1">
    <location>
        <begin position="38"/>
        <end position="58"/>
    </location>
</feature>
<keyword evidence="2" id="KW-0732">Signal</keyword>
<proteinExistence type="predicted"/>
<evidence type="ECO:0000313" key="4">
    <source>
        <dbReference type="Proteomes" id="UP001153642"/>
    </source>
</evidence>
<feature type="signal peptide" evidence="2">
    <location>
        <begin position="1"/>
        <end position="20"/>
    </location>
</feature>
<dbReference type="RefSeq" id="WP_277900879.1">
    <property type="nucleotide sequence ID" value="NZ_JAPMUA010000005.1"/>
</dbReference>
<evidence type="ECO:0008006" key="5">
    <source>
        <dbReference type="Google" id="ProtNLM"/>
    </source>
</evidence>
<dbReference type="EMBL" id="JAPMUA010000005">
    <property type="protein sequence ID" value="MDG3586852.1"/>
    <property type="molecule type" value="Genomic_DNA"/>
</dbReference>
<evidence type="ECO:0000256" key="1">
    <source>
        <dbReference type="SAM" id="MobiDB-lite"/>
    </source>
</evidence>